<dbReference type="Proteomes" id="UP000410492">
    <property type="component" value="Unassembled WGS sequence"/>
</dbReference>
<dbReference type="EMBL" id="CAACVG010008471">
    <property type="protein sequence ID" value="VEN49973.1"/>
    <property type="molecule type" value="Genomic_DNA"/>
</dbReference>
<name>A0A653CSC0_CALMS</name>
<proteinExistence type="predicted"/>
<sequence>MYAGTSVKGVPELASRFRKPADDVNVLNRDTGVAEVKFQQHRDICGSSKLLKYLGNKNIINDRRYGFRRLRPTVLAYVTHFAIENHGESRVVALDISKPLDRVWHEGLLVKLAAYGLPPGLRQWMNSFLNDRSWIVVVETWSSGFQ</sequence>
<accession>A0A653CSC0</accession>
<protein>
    <submittedName>
        <fullName evidence="1">Uncharacterized protein</fullName>
    </submittedName>
</protein>
<dbReference type="AlphaFoldDB" id="A0A653CSC0"/>
<evidence type="ECO:0000313" key="1">
    <source>
        <dbReference type="EMBL" id="VEN49973.1"/>
    </source>
</evidence>
<evidence type="ECO:0000313" key="2">
    <source>
        <dbReference type="Proteomes" id="UP000410492"/>
    </source>
</evidence>
<reference evidence="1 2" key="1">
    <citation type="submission" date="2019-01" db="EMBL/GenBank/DDBJ databases">
        <authorList>
            <person name="Sayadi A."/>
        </authorList>
    </citation>
    <scope>NUCLEOTIDE SEQUENCE [LARGE SCALE GENOMIC DNA]</scope>
</reference>
<dbReference type="OrthoDB" id="420528at2759"/>
<organism evidence="1 2">
    <name type="scientific">Callosobruchus maculatus</name>
    <name type="common">Southern cowpea weevil</name>
    <name type="synonym">Pulse bruchid</name>
    <dbReference type="NCBI Taxonomy" id="64391"/>
    <lineage>
        <taxon>Eukaryota</taxon>
        <taxon>Metazoa</taxon>
        <taxon>Ecdysozoa</taxon>
        <taxon>Arthropoda</taxon>
        <taxon>Hexapoda</taxon>
        <taxon>Insecta</taxon>
        <taxon>Pterygota</taxon>
        <taxon>Neoptera</taxon>
        <taxon>Endopterygota</taxon>
        <taxon>Coleoptera</taxon>
        <taxon>Polyphaga</taxon>
        <taxon>Cucujiformia</taxon>
        <taxon>Chrysomeloidea</taxon>
        <taxon>Chrysomelidae</taxon>
        <taxon>Bruchinae</taxon>
        <taxon>Bruchini</taxon>
        <taxon>Callosobruchus</taxon>
    </lineage>
</organism>
<gene>
    <name evidence="1" type="ORF">CALMAC_LOCUS10890</name>
</gene>
<keyword evidence="2" id="KW-1185">Reference proteome</keyword>